<dbReference type="EMBL" id="NBYN01000074">
    <property type="protein sequence ID" value="OSO87093.1"/>
    <property type="molecule type" value="Genomic_DNA"/>
</dbReference>
<evidence type="ECO:0008006" key="4">
    <source>
        <dbReference type="Google" id="ProtNLM"/>
    </source>
</evidence>
<sequence>MIWMIFKFLSPPPHFFMQVLILALAILLVSCGTSEVRMDILSVNTRYTEQDPAFSGDGRFLAFVSNRSGSQQLLVYDLQNQGFAPIPGLNRRETIVENPSLSYTGRYICYLTSDRAKPVIALYDRATKQSQVLTPTYGGWIKNPDISPDGRYIVFQSAGRGQWDIEVLDRGPTVELDIPNGRTVGS</sequence>
<dbReference type="InterPro" id="IPR011042">
    <property type="entry name" value="6-blade_b-propeller_TolB-like"/>
</dbReference>
<name>A0A1X4G366_9CYAN</name>
<evidence type="ECO:0000313" key="2">
    <source>
        <dbReference type="EMBL" id="OSO87093.1"/>
    </source>
</evidence>
<evidence type="ECO:0000256" key="1">
    <source>
        <dbReference type="ARBA" id="ARBA00009820"/>
    </source>
</evidence>
<organism evidence="2 3">
    <name type="scientific">Cylindrospermopsis raciborskii CENA303</name>
    <dbReference type="NCBI Taxonomy" id="1170769"/>
    <lineage>
        <taxon>Bacteria</taxon>
        <taxon>Bacillati</taxon>
        <taxon>Cyanobacteriota</taxon>
        <taxon>Cyanophyceae</taxon>
        <taxon>Nostocales</taxon>
        <taxon>Aphanizomenonaceae</taxon>
        <taxon>Cylindrospermopsis</taxon>
    </lineage>
</organism>
<accession>A0A1X4G366</accession>
<dbReference type="SUPFAM" id="SSF82171">
    <property type="entry name" value="DPP6 N-terminal domain-like"/>
    <property type="match status" value="1"/>
</dbReference>
<protein>
    <recommendedName>
        <fullName evidence="4">Biopolymer transporter Tol</fullName>
    </recommendedName>
</protein>
<comment type="similarity">
    <text evidence="1">Belongs to the TolB family.</text>
</comment>
<comment type="caution">
    <text evidence="2">The sequence shown here is derived from an EMBL/GenBank/DDBJ whole genome shotgun (WGS) entry which is preliminary data.</text>
</comment>
<dbReference type="InterPro" id="IPR011659">
    <property type="entry name" value="WD40"/>
</dbReference>
<gene>
    <name evidence="2" type="ORF">B7O87_15560</name>
</gene>
<dbReference type="PROSITE" id="PS51257">
    <property type="entry name" value="PROKAR_LIPOPROTEIN"/>
    <property type="match status" value="1"/>
</dbReference>
<dbReference type="Pfam" id="PF07676">
    <property type="entry name" value="PD40"/>
    <property type="match status" value="2"/>
</dbReference>
<proteinExistence type="inferred from homology"/>
<dbReference type="PANTHER" id="PTHR36842">
    <property type="entry name" value="PROTEIN TOLB HOMOLOG"/>
    <property type="match status" value="1"/>
</dbReference>
<dbReference type="Proteomes" id="UP000192997">
    <property type="component" value="Unassembled WGS sequence"/>
</dbReference>
<reference evidence="3" key="1">
    <citation type="submission" date="2017-04" db="EMBL/GenBank/DDBJ databases">
        <authorList>
            <person name="Abreu V.A."/>
            <person name="Popin R.V."/>
            <person name="Rigonato J."/>
            <person name="Andreote A.P."/>
            <person name="Schaker P.C."/>
            <person name="Hoff-Risseti C."/>
            <person name="Alvarenga D.O."/>
            <person name="Varani A.M."/>
            <person name="Fiore M.F."/>
        </authorList>
    </citation>
    <scope>NUCLEOTIDE SEQUENCE [LARGE SCALE GENOMIC DNA]</scope>
    <source>
        <strain evidence="3">CENA303</strain>
    </source>
</reference>
<evidence type="ECO:0000313" key="3">
    <source>
        <dbReference type="Proteomes" id="UP000192997"/>
    </source>
</evidence>
<dbReference type="AlphaFoldDB" id="A0A1X4G366"/>
<dbReference type="Gene3D" id="2.120.10.30">
    <property type="entry name" value="TolB, C-terminal domain"/>
    <property type="match status" value="1"/>
</dbReference>